<dbReference type="Pfam" id="PF10536">
    <property type="entry name" value="PMD"/>
    <property type="match status" value="1"/>
</dbReference>
<reference evidence="2 3" key="1">
    <citation type="journal article" date="2019" name="Genome Biol. Evol.">
        <title>Insights into the evolution of the New World diploid cottons (Gossypium, subgenus Houzingenia) based on genome sequencing.</title>
        <authorList>
            <person name="Grover C.E."/>
            <person name="Arick M.A. 2nd"/>
            <person name="Thrash A."/>
            <person name="Conover J.L."/>
            <person name="Sanders W.S."/>
            <person name="Peterson D.G."/>
            <person name="Frelichowski J.E."/>
            <person name="Scheffler J.A."/>
            <person name="Scheffler B.E."/>
            <person name="Wendel J.F."/>
        </authorList>
    </citation>
    <scope>NUCLEOTIDE SEQUENCE [LARGE SCALE GENOMIC DNA]</scope>
    <source>
        <strain evidence="2">157</strain>
        <tissue evidence="2">Leaf</tissue>
    </source>
</reference>
<dbReference type="Proteomes" id="UP000593572">
    <property type="component" value="Unassembled WGS sequence"/>
</dbReference>
<comment type="caution">
    <text evidence="2">The sequence shown here is derived from an EMBL/GenBank/DDBJ whole genome shotgun (WGS) entry which is preliminary data.</text>
</comment>
<evidence type="ECO:0000313" key="2">
    <source>
        <dbReference type="EMBL" id="MBA0573542.1"/>
    </source>
</evidence>
<dbReference type="EMBL" id="JABEZX010000013">
    <property type="protein sequence ID" value="MBA0573542.1"/>
    <property type="molecule type" value="Genomic_DNA"/>
</dbReference>
<gene>
    <name evidence="2" type="ORF">Golob_000812</name>
</gene>
<evidence type="ECO:0000313" key="3">
    <source>
        <dbReference type="Proteomes" id="UP000593572"/>
    </source>
</evidence>
<dbReference type="InterPro" id="IPR019557">
    <property type="entry name" value="AminoTfrase-like_pln_mobile"/>
</dbReference>
<name>A0A7J8N9M8_9ROSI</name>
<evidence type="ECO:0000259" key="1">
    <source>
        <dbReference type="Pfam" id="PF10536"/>
    </source>
</evidence>
<protein>
    <recommendedName>
        <fullName evidence="1">Aminotransferase-like plant mobile domain-containing protein</fullName>
    </recommendedName>
</protein>
<dbReference type="InterPro" id="IPR044824">
    <property type="entry name" value="MAIN-like"/>
</dbReference>
<proteinExistence type="predicted"/>
<keyword evidence="3" id="KW-1185">Reference proteome</keyword>
<accession>A0A7J8N9M8</accession>
<dbReference type="PANTHER" id="PTHR46033">
    <property type="entry name" value="PROTEIN MAIN-LIKE 2"/>
    <property type="match status" value="1"/>
</dbReference>
<dbReference type="AlphaFoldDB" id="A0A7J8N9M8"/>
<organism evidence="2 3">
    <name type="scientific">Gossypium lobatum</name>
    <dbReference type="NCBI Taxonomy" id="34289"/>
    <lineage>
        <taxon>Eukaryota</taxon>
        <taxon>Viridiplantae</taxon>
        <taxon>Streptophyta</taxon>
        <taxon>Embryophyta</taxon>
        <taxon>Tracheophyta</taxon>
        <taxon>Spermatophyta</taxon>
        <taxon>Magnoliopsida</taxon>
        <taxon>eudicotyledons</taxon>
        <taxon>Gunneridae</taxon>
        <taxon>Pentapetalae</taxon>
        <taxon>rosids</taxon>
        <taxon>malvids</taxon>
        <taxon>Malvales</taxon>
        <taxon>Malvaceae</taxon>
        <taxon>Malvoideae</taxon>
        <taxon>Gossypium</taxon>
    </lineage>
</organism>
<sequence>MWRPKTHTFPFSCGECTITLEDVHLQLGLLVDRSVVIKSIQFADWGAVCLNLLGAIPETIYGGRIEMAWTRKNFAELVEDLAEAQRK</sequence>
<dbReference type="PANTHER" id="PTHR46033:SF8">
    <property type="entry name" value="PROTEIN MAINTENANCE OF MERISTEMS-LIKE"/>
    <property type="match status" value="1"/>
</dbReference>
<dbReference type="GO" id="GO:0010073">
    <property type="term" value="P:meristem maintenance"/>
    <property type="evidence" value="ECO:0007669"/>
    <property type="project" value="InterPro"/>
</dbReference>
<feature type="domain" description="Aminotransferase-like plant mobile" evidence="1">
    <location>
        <begin position="2"/>
        <end position="75"/>
    </location>
</feature>